<name>A0ABM8G700_9CELL</name>
<dbReference type="PANTHER" id="PTHR43390:SF1">
    <property type="entry name" value="CHLOROPLAST PROCESSING PEPTIDASE"/>
    <property type="match status" value="1"/>
</dbReference>
<evidence type="ECO:0000256" key="2">
    <source>
        <dbReference type="ARBA" id="ARBA00004401"/>
    </source>
</evidence>
<comment type="subcellular location">
    <subcellularLocation>
        <location evidence="2">Cell membrane</location>
        <topology evidence="2">Single-pass type II membrane protein</topology>
    </subcellularLocation>
    <subcellularLocation>
        <location evidence="6">Membrane</location>
        <topology evidence="6">Single-pass type II membrane protein</topology>
    </subcellularLocation>
</comment>
<dbReference type="PROSITE" id="PS00761">
    <property type="entry name" value="SPASE_I_3"/>
    <property type="match status" value="1"/>
</dbReference>
<evidence type="ECO:0000256" key="6">
    <source>
        <dbReference type="RuleBase" id="RU362042"/>
    </source>
</evidence>
<dbReference type="NCBIfam" id="TIGR02227">
    <property type="entry name" value="sigpep_I_bact"/>
    <property type="match status" value="1"/>
</dbReference>
<evidence type="ECO:0000256" key="1">
    <source>
        <dbReference type="ARBA" id="ARBA00000677"/>
    </source>
</evidence>
<evidence type="ECO:0000256" key="3">
    <source>
        <dbReference type="ARBA" id="ARBA00009370"/>
    </source>
</evidence>
<dbReference type="InterPro" id="IPR019533">
    <property type="entry name" value="Peptidase_S26"/>
</dbReference>
<evidence type="ECO:0000313" key="8">
    <source>
        <dbReference type="EMBL" id="BDZ43944.1"/>
    </source>
</evidence>
<accession>A0ABM8G700</accession>
<evidence type="ECO:0000256" key="5">
    <source>
        <dbReference type="ARBA" id="ARBA00022801"/>
    </source>
</evidence>
<dbReference type="CDD" id="cd06530">
    <property type="entry name" value="S26_SPase_I"/>
    <property type="match status" value="1"/>
</dbReference>
<dbReference type="InterPro" id="IPR019758">
    <property type="entry name" value="Pept_S26A_signal_pept_1_CS"/>
</dbReference>
<keyword evidence="5 6" id="KW-0378">Hydrolase</keyword>
<keyword evidence="6" id="KW-0645">Protease</keyword>
<evidence type="ECO:0000259" key="7">
    <source>
        <dbReference type="Pfam" id="PF10502"/>
    </source>
</evidence>
<evidence type="ECO:0000313" key="9">
    <source>
        <dbReference type="Proteomes" id="UP001321475"/>
    </source>
</evidence>
<keyword evidence="9" id="KW-1185">Reference proteome</keyword>
<gene>
    <name evidence="8" type="ORF">GCM10025865_32430</name>
</gene>
<sequence>MSFPGFPATGARWQSVRVTQEAADDRDAVSDGSKHRARRKPSFLREVAIVLVSALLLSWLIKTFVVQAFYIPSESMEDTLIVDDRVMVSRSVPDLFDVNRGDIVVFKDPGGWLGPGYAPEKGPVADVLTWIGLLPQDSGEHLIKRVIGTPGDHVTCCDDSGRVEVNGVGIDETYIRPGSEPSEIEFDATVPDGMLFVMGDNRQHSADSRYNTGNPGGGFVPMDNVVGSAFVLVWPFDRFTLLRNPGDVFADVPAP</sequence>
<organism evidence="8 9">
    <name type="scientific">Paraoerskovia sediminicola</name>
    <dbReference type="NCBI Taxonomy" id="1138587"/>
    <lineage>
        <taxon>Bacteria</taxon>
        <taxon>Bacillati</taxon>
        <taxon>Actinomycetota</taxon>
        <taxon>Actinomycetes</taxon>
        <taxon>Micrococcales</taxon>
        <taxon>Cellulomonadaceae</taxon>
        <taxon>Paraoerskovia</taxon>
    </lineage>
</organism>
<dbReference type="Gene3D" id="2.10.109.10">
    <property type="entry name" value="Umud Fragment, subunit A"/>
    <property type="match status" value="1"/>
</dbReference>
<comment type="similarity">
    <text evidence="3 6">Belongs to the peptidase S26 family.</text>
</comment>
<dbReference type="EC" id="3.4.21.89" evidence="4 6"/>
<dbReference type="EMBL" id="AP027729">
    <property type="protein sequence ID" value="BDZ43944.1"/>
    <property type="molecule type" value="Genomic_DNA"/>
</dbReference>
<dbReference type="SUPFAM" id="SSF51306">
    <property type="entry name" value="LexA/Signal peptidase"/>
    <property type="match status" value="1"/>
</dbReference>
<feature type="domain" description="Peptidase S26" evidence="7">
    <location>
        <begin position="45"/>
        <end position="234"/>
    </location>
</feature>
<dbReference type="Pfam" id="PF10502">
    <property type="entry name" value="Peptidase_S26"/>
    <property type="match status" value="1"/>
</dbReference>
<dbReference type="PRINTS" id="PR00727">
    <property type="entry name" value="LEADERPTASE"/>
</dbReference>
<proteinExistence type="inferred from homology"/>
<evidence type="ECO:0000256" key="4">
    <source>
        <dbReference type="ARBA" id="ARBA00013208"/>
    </source>
</evidence>
<dbReference type="PANTHER" id="PTHR43390">
    <property type="entry name" value="SIGNAL PEPTIDASE I"/>
    <property type="match status" value="1"/>
</dbReference>
<dbReference type="InterPro" id="IPR036286">
    <property type="entry name" value="LexA/Signal_pep-like_sf"/>
</dbReference>
<protein>
    <recommendedName>
        <fullName evidence="4 6">Signal peptidase I</fullName>
        <ecNumber evidence="4 6">3.4.21.89</ecNumber>
    </recommendedName>
</protein>
<reference evidence="9" key="1">
    <citation type="journal article" date="2019" name="Int. J. Syst. Evol. Microbiol.">
        <title>The Global Catalogue of Microorganisms (GCM) 10K type strain sequencing project: providing services to taxonomists for standard genome sequencing and annotation.</title>
        <authorList>
            <consortium name="The Broad Institute Genomics Platform"/>
            <consortium name="The Broad Institute Genome Sequencing Center for Infectious Disease"/>
            <person name="Wu L."/>
            <person name="Ma J."/>
        </authorList>
    </citation>
    <scope>NUCLEOTIDE SEQUENCE [LARGE SCALE GENOMIC DNA]</scope>
    <source>
        <strain evidence="9">NBRC 108565</strain>
    </source>
</reference>
<dbReference type="InterPro" id="IPR000223">
    <property type="entry name" value="Pept_S26A_signal_pept_1"/>
</dbReference>
<comment type="catalytic activity">
    <reaction evidence="1 6">
        <text>Cleavage of hydrophobic, N-terminal signal or leader sequences from secreted and periplasmic proteins.</text>
        <dbReference type="EC" id="3.4.21.89"/>
    </reaction>
</comment>
<dbReference type="Proteomes" id="UP001321475">
    <property type="component" value="Chromosome"/>
</dbReference>